<dbReference type="AlphaFoldDB" id="A0AAW5Z3C8"/>
<name>A0AAW5Z3C8_ECOLX</name>
<proteinExistence type="predicted"/>
<dbReference type="Proteomes" id="UP001211064">
    <property type="component" value="Unassembled WGS sequence"/>
</dbReference>
<protein>
    <submittedName>
        <fullName evidence="1">Uncharacterized protein</fullName>
    </submittedName>
</protein>
<comment type="caution">
    <text evidence="1">The sequence shown here is derived from an EMBL/GenBank/DDBJ whole genome shotgun (WGS) entry which is preliminary data.</text>
</comment>
<dbReference type="RefSeq" id="WP_000627053.1">
    <property type="nucleotide sequence ID" value="NZ_AP027764.1"/>
</dbReference>
<accession>A0AAW5Z3C8</accession>
<evidence type="ECO:0000313" key="1">
    <source>
        <dbReference type="EMBL" id="MDA4177632.1"/>
    </source>
</evidence>
<organism evidence="1 2">
    <name type="scientific">Escherichia coli</name>
    <dbReference type="NCBI Taxonomy" id="562"/>
    <lineage>
        <taxon>Bacteria</taxon>
        <taxon>Pseudomonadati</taxon>
        <taxon>Pseudomonadota</taxon>
        <taxon>Gammaproteobacteria</taxon>
        <taxon>Enterobacterales</taxon>
        <taxon>Enterobacteriaceae</taxon>
        <taxon>Escherichia</taxon>
    </lineage>
</organism>
<sequence length="315" mass="36802">MITDIPTKTDFYTMADHMVNEAWEKIADLAYDYRDINLWNSYCKTSEFYTESDIKNLEHYWLFARPKLITSFNLILQSIEFRLKGLIVEISPYLLITNATRNTPKPDSEGNISFSDFHTLDAQDLIKVYNTFASKSLPDDFITWFNSMRILRNRFMHTVDKKTDIMPELIFTSVVRAHNYLNTESAHWIWHRYKYKAIHSSGGINIGLDEDEDEEFSGIVWAMLQTHYEFTAAISACSKESAKKFFGYTKNDSGDTNSKESFYCRKCVSVMEKSWNFDSKHLDSALETVQYNRSKGAYICAFCLDEQKTKPIDIW</sequence>
<dbReference type="EMBL" id="JANWOR010000228">
    <property type="protein sequence ID" value="MDA4177632.1"/>
    <property type="molecule type" value="Genomic_DNA"/>
</dbReference>
<evidence type="ECO:0000313" key="2">
    <source>
        <dbReference type="Proteomes" id="UP001211064"/>
    </source>
</evidence>
<gene>
    <name evidence="1" type="ORF">NY836_09480</name>
</gene>
<reference evidence="1" key="1">
    <citation type="submission" date="2022-08" db="EMBL/GenBank/DDBJ databases">
        <title>Genome sequencing of human pathogens.</title>
        <authorList>
            <person name="Cao X."/>
        </authorList>
    </citation>
    <scope>NUCLEOTIDE SEQUENCE</scope>
    <source>
        <strain evidence="1">EC16126</strain>
    </source>
</reference>